<keyword evidence="1" id="KW-1133">Transmembrane helix</keyword>
<accession>A0A133ZN00</accession>
<evidence type="ECO:0000313" key="3">
    <source>
        <dbReference type="Proteomes" id="UP000070394"/>
    </source>
</evidence>
<protein>
    <recommendedName>
        <fullName evidence="4">Cell division protein DIVIC</fullName>
    </recommendedName>
</protein>
<keyword evidence="1" id="KW-0472">Membrane</keyword>
<comment type="caution">
    <text evidence="2">The sequence shown here is derived from an EMBL/GenBank/DDBJ whole genome shotgun (WGS) entry which is preliminary data.</text>
</comment>
<name>A0A133ZN00_9FIRM</name>
<dbReference type="OrthoDB" id="2065404at2"/>
<keyword evidence="1" id="KW-0812">Transmembrane</keyword>
<feature type="transmembrane region" description="Helical" evidence="1">
    <location>
        <begin position="33"/>
        <end position="53"/>
    </location>
</feature>
<evidence type="ECO:0000256" key="1">
    <source>
        <dbReference type="SAM" id="Phobius"/>
    </source>
</evidence>
<dbReference type="Proteomes" id="UP000070394">
    <property type="component" value="Unassembled WGS sequence"/>
</dbReference>
<evidence type="ECO:0008006" key="4">
    <source>
        <dbReference type="Google" id="ProtNLM"/>
    </source>
</evidence>
<dbReference type="STRING" id="467210.HMPREF1866_01733"/>
<dbReference type="PATRIC" id="fig|467210.3.peg.1719"/>
<proteinExistence type="predicted"/>
<evidence type="ECO:0000313" key="2">
    <source>
        <dbReference type="EMBL" id="KXB56823.1"/>
    </source>
</evidence>
<dbReference type="RefSeq" id="WP_060931444.1">
    <property type="nucleotide sequence ID" value="NZ_KQ959833.1"/>
</dbReference>
<keyword evidence="3" id="KW-1185">Reference proteome</keyword>
<dbReference type="EMBL" id="LSDA01000099">
    <property type="protein sequence ID" value="KXB56823.1"/>
    <property type="molecule type" value="Genomic_DNA"/>
</dbReference>
<reference evidence="3" key="1">
    <citation type="submission" date="2016-01" db="EMBL/GenBank/DDBJ databases">
        <authorList>
            <person name="Mitreva M."/>
            <person name="Pepin K.H."/>
            <person name="Mihindukulasuriya K.A."/>
            <person name="Fulton R."/>
            <person name="Fronick C."/>
            <person name="O'Laughlin M."/>
            <person name="Miner T."/>
            <person name="Herter B."/>
            <person name="Rosa B.A."/>
            <person name="Cordes M."/>
            <person name="Tomlinson C."/>
            <person name="Wollam A."/>
            <person name="Palsikar V.B."/>
            <person name="Mardis E.R."/>
            <person name="Wilson R.K."/>
        </authorList>
    </citation>
    <scope>NUCLEOTIDE SEQUENCE [LARGE SCALE GENOMIC DNA]</scope>
    <source>
        <strain evidence="3">DNF00896</strain>
    </source>
</reference>
<dbReference type="AlphaFoldDB" id="A0A133ZN00"/>
<gene>
    <name evidence="2" type="ORF">HMPREF1866_01733</name>
</gene>
<sequence>MKRIFAIILLLILIFSLLATVYVAIFTSNTKLLFVFLFIDIVMPVIVYAYIIITKQIRNLDKKDEE</sequence>
<organism evidence="2 3">
    <name type="scientific">Lachnoanaerobaculum saburreum</name>
    <dbReference type="NCBI Taxonomy" id="467210"/>
    <lineage>
        <taxon>Bacteria</taxon>
        <taxon>Bacillati</taxon>
        <taxon>Bacillota</taxon>
        <taxon>Clostridia</taxon>
        <taxon>Lachnospirales</taxon>
        <taxon>Lachnospiraceae</taxon>
        <taxon>Lachnoanaerobaculum</taxon>
    </lineage>
</organism>